<evidence type="ECO:0000256" key="1">
    <source>
        <dbReference type="ARBA" id="ARBA00001462"/>
    </source>
</evidence>
<dbReference type="Pfam" id="PF02018">
    <property type="entry name" value="CBM_4_9"/>
    <property type="match status" value="1"/>
</dbReference>
<feature type="domain" description="Alpha-L-arabinofuranosidase C-terminal" evidence="6">
    <location>
        <begin position="671"/>
        <end position="838"/>
    </location>
</feature>
<protein>
    <recommendedName>
        <fullName evidence="3">non-reducing end alpha-L-arabinofuranosidase</fullName>
        <ecNumber evidence="3">3.2.1.55</ecNumber>
    </recommendedName>
</protein>
<evidence type="ECO:0000256" key="3">
    <source>
        <dbReference type="ARBA" id="ARBA00012670"/>
    </source>
</evidence>
<dbReference type="InterPro" id="IPR023296">
    <property type="entry name" value="Glyco_hydro_beta-prop_sf"/>
</dbReference>
<dbReference type="SUPFAM" id="SSF49785">
    <property type="entry name" value="Galactose-binding domain-like"/>
    <property type="match status" value="1"/>
</dbReference>
<dbReference type="SMART" id="SM00813">
    <property type="entry name" value="Alpha-L-AF_C"/>
    <property type="match status" value="1"/>
</dbReference>
<reference evidence="7" key="1">
    <citation type="submission" date="2019-04" db="EMBL/GenBank/DDBJ databases">
        <title>Evolution of Biomass-Degrading Anaerobic Consortia Revealed by Metagenomics.</title>
        <authorList>
            <person name="Peng X."/>
        </authorList>
    </citation>
    <scope>NUCLEOTIDE SEQUENCE</scope>
    <source>
        <strain evidence="7">SIG140</strain>
    </source>
</reference>
<dbReference type="EMBL" id="SUYC01000012">
    <property type="protein sequence ID" value="MBE6271396.1"/>
    <property type="molecule type" value="Genomic_DNA"/>
</dbReference>
<dbReference type="EC" id="3.2.1.55" evidence="3"/>
<dbReference type="AlphaFoldDB" id="A0A9D5SA12"/>
<dbReference type="SUPFAM" id="SSF75005">
    <property type="entry name" value="Arabinanase/levansucrase/invertase"/>
    <property type="match status" value="1"/>
</dbReference>
<organism evidence="7 8">
    <name type="scientific">Xylanibacter ruminicola</name>
    <name type="common">Prevotella ruminicola</name>
    <dbReference type="NCBI Taxonomy" id="839"/>
    <lineage>
        <taxon>Bacteria</taxon>
        <taxon>Pseudomonadati</taxon>
        <taxon>Bacteroidota</taxon>
        <taxon>Bacteroidia</taxon>
        <taxon>Bacteroidales</taxon>
        <taxon>Prevotellaceae</taxon>
        <taxon>Xylanibacter</taxon>
    </lineage>
</organism>
<dbReference type="InterPro" id="IPR017853">
    <property type="entry name" value="GH"/>
</dbReference>
<comment type="caution">
    <text evidence="7">The sequence shown here is derived from an EMBL/GenBank/DDBJ whole genome shotgun (WGS) entry which is preliminary data.</text>
</comment>
<dbReference type="InterPro" id="IPR008979">
    <property type="entry name" value="Galactose-bd-like_sf"/>
</dbReference>
<dbReference type="PANTHER" id="PTHR31776:SF26">
    <property type="entry name" value="SECRETED ARABINOSIDASE"/>
    <property type="match status" value="1"/>
</dbReference>
<evidence type="ECO:0000313" key="8">
    <source>
        <dbReference type="Proteomes" id="UP000806522"/>
    </source>
</evidence>
<dbReference type="PANTHER" id="PTHR31776">
    <property type="entry name" value="ALPHA-L-ARABINOFURANOSIDASE 1"/>
    <property type="match status" value="1"/>
</dbReference>
<gene>
    <name evidence="7" type="ORF">E7101_10670</name>
</gene>
<keyword evidence="4" id="KW-0732">Signal</keyword>
<evidence type="ECO:0000256" key="4">
    <source>
        <dbReference type="ARBA" id="ARBA00022729"/>
    </source>
</evidence>
<dbReference type="Gene3D" id="3.20.20.80">
    <property type="entry name" value="Glycosidases"/>
    <property type="match status" value="1"/>
</dbReference>
<dbReference type="Pfam" id="PF22847">
    <property type="entry name" value="BT_3657-like_N"/>
    <property type="match status" value="1"/>
</dbReference>
<keyword evidence="5" id="KW-0378">Hydrolase</keyword>
<evidence type="ECO:0000259" key="6">
    <source>
        <dbReference type="SMART" id="SM00813"/>
    </source>
</evidence>
<dbReference type="Pfam" id="PF22848">
    <property type="entry name" value="ASD1_dom"/>
    <property type="match status" value="1"/>
</dbReference>
<accession>A0A9D5SA12</accession>
<dbReference type="Proteomes" id="UP000806522">
    <property type="component" value="Unassembled WGS sequence"/>
</dbReference>
<evidence type="ECO:0000256" key="2">
    <source>
        <dbReference type="ARBA" id="ARBA00007186"/>
    </source>
</evidence>
<proteinExistence type="inferred from homology"/>
<dbReference type="GO" id="GO:0046556">
    <property type="term" value="F:alpha-L-arabinofuranosidase activity"/>
    <property type="evidence" value="ECO:0007669"/>
    <property type="project" value="UniProtKB-EC"/>
</dbReference>
<dbReference type="GO" id="GO:0046373">
    <property type="term" value="P:L-arabinose metabolic process"/>
    <property type="evidence" value="ECO:0007669"/>
    <property type="project" value="InterPro"/>
</dbReference>
<dbReference type="InterPro" id="IPR055133">
    <property type="entry name" value="BT_3657-like_N"/>
</dbReference>
<sequence>MHPQRINDTIIMKKSRFYLLGIFATASISVCAQTTKRVFVYSPGEHAGLHVAQFTPNGWQEMGQLCSSDYGTWGAEKRMYHPSVARAADGTWRLVFQVNDSSPLFAAAYSRNLVTWRPQDYPVMSTPQCLKPVVFANDNGTFDIYYQTKTGDKRWVSASGNFRQFSNDQKSLIDQAAWTRDTATIAGKLHEGNTFDITAQELSTITSHFQQLQTDARLSSERMHDDAKNSLLPHQPVTATLHVSNSEKTISDKLIGIFFEDISYAADGGLYAELIQNRDFEYNAKDRREWNATTAWHSASPIDISTQHPLSSNNPHYAVIAADTLWNEGWDGIAVEAGHKYNFSMYVLADGQKQNFTIQLIGTDGTILASSKLKTQGTDWQQYTCVLSTKKSCTKARLAIIPQKSVRVGLDMISLFPQETFMNRPNGLRRDLAQVIANLKPKFVRFPGGCMSHGQGLDNIYHWNHTVGPLQDRKPDFNIWGYHQTRGLGFFEYFQFCEDIGAEPLPVLAAGVPCQNSAANAQGIGGQQCGIPMDQMPAYIQELLDLIEWANGNPATSKWAKLRADAGHPAPFNLKYIGIGNEDIIGTVFEERYEMICKAIRQKYPEIKICGTVGPFHAPSADYVEGWDFTKRHPELQYMVDEHYYESTGWFMHHRNYYDGYDRTMPKVYLGEYAASTNVKRPNIETALAEALYLTDVERNGDVVEMTSYAPMLAKDKHHNWDPDMIYFSNTEVRPTPAYHVQRMFSVYGGDKYVSTDIQIAPELKHRVGISLVRHSATGRRYLKLVNALPVELTIKANGLTIPADSKTEEFSGQPTDQTLEMKQGVAGPNALTLPPYTFRVIEL</sequence>
<dbReference type="Pfam" id="PF06964">
    <property type="entry name" value="Alpha-L-AF_C"/>
    <property type="match status" value="1"/>
</dbReference>
<comment type="similarity">
    <text evidence="2">Belongs to the glycosyl hydrolase 51 family.</text>
</comment>
<name>A0A9D5SA12_XYLRU</name>
<dbReference type="InterPro" id="IPR051563">
    <property type="entry name" value="Glycosyl_Hydrolase_51"/>
</dbReference>
<dbReference type="Gene3D" id="2.60.120.260">
    <property type="entry name" value="Galactose-binding domain-like"/>
    <property type="match status" value="1"/>
</dbReference>
<comment type="catalytic activity">
    <reaction evidence="1">
        <text>Hydrolysis of terminal non-reducing alpha-L-arabinofuranoside residues in alpha-L-arabinosides.</text>
        <dbReference type="EC" id="3.2.1.55"/>
    </reaction>
</comment>
<dbReference type="InterPro" id="IPR003305">
    <property type="entry name" value="CenC_carb-bd"/>
</dbReference>
<dbReference type="InterPro" id="IPR010720">
    <property type="entry name" value="Alpha-L-AF_C"/>
</dbReference>
<evidence type="ECO:0000256" key="5">
    <source>
        <dbReference type="ARBA" id="ARBA00022801"/>
    </source>
</evidence>
<dbReference type="InterPro" id="IPR055235">
    <property type="entry name" value="ASD1_cat"/>
</dbReference>
<dbReference type="SUPFAM" id="SSF51445">
    <property type="entry name" value="(Trans)glycosidases"/>
    <property type="match status" value="1"/>
</dbReference>
<evidence type="ECO:0000313" key="7">
    <source>
        <dbReference type="EMBL" id="MBE6271396.1"/>
    </source>
</evidence>